<dbReference type="Pfam" id="PF18962">
    <property type="entry name" value="Por_Secre_tail"/>
    <property type="match status" value="1"/>
</dbReference>
<dbReference type="AlphaFoldDB" id="A0AAU8FFS5"/>
<proteinExistence type="predicted"/>
<sequence>MLDFTLAWTTQNNQDALISISYNGVQYGSFSTTTGTFVAMNGAVLTTPSTIPSTNGGGVGTSPIFYDVNLQLPPGQPATGILQFGTTPVNNVDDSADEVFIDNVVLTGPCDPPVANPVSDTLSVQPVPGTIITLNGGTNPAAVNGSDVQDGALGGTTTTSTVVITQLPTNGAELYYNNVLVTLNQVITNFDANNLAIKLVGAGYTSTTFNYTFRDTDNQLGNNAPYTISWPSPLPVTLVSFDAVKEGSIVKLSWSTTQEVNADRFEIQRSADARTWQVLGQRVAAGESKIQVTYDFTDEAPAGGSNYYRLKMIDKDLTFTYSRIQSLDLVGVSQVSVYPNPGSDKLYLKDVDIKKISNVSILDMNGRSVYKTSAVSAEGIQVNHIHNGIYLLKVTLVDGTQSTHKVVIGK</sequence>
<protein>
    <submittedName>
        <fullName evidence="2">T9SS type A sorting domain-containing protein</fullName>
    </submittedName>
</protein>
<name>A0AAU8FFS5_9BACT</name>
<dbReference type="InterPro" id="IPR026444">
    <property type="entry name" value="Secre_tail"/>
</dbReference>
<organism evidence="2">
    <name type="scientific">Dyadobacter sp. 676</name>
    <dbReference type="NCBI Taxonomy" id="3088362"/>
    <lineage>
        <taxon>Bacteria</taxon>
        <taxon>Pseudomonadati</taxon>
        <taxon>Bacteroidota</taxon>
        <taxon>Cytophagia</taxon>
        <taxon>Cytophagales</taxon>
        <taxon>Spirosomataceae</taxon>
        <taxon>Dyadobacter</taxon>
    </lineage>
</organism>
<dbReference type="NCBIfam" id="TIGR04183">
    <property type="entry name" value="Por_Secre_tail"/>
    <property type="match status" value="1"/>
</dbReference>
<dbReference type="RefSeq" id="WP_353718755.1">
    <property type="nucleotide sequence ID" value="NZ_CP159289.1"/>
</dbReference>
<feature type="domain" description="Secretion system C-terminal sorting" evidence="1">
    <location>
        <begin position="337"/>
        <end position="408"/>
    </location>
</feature>
<evidence type="ECO:0000313" key="2">
    <source>
        <dbReference type="EMBL" id="XCH23429.1"/>
    </source>
</evidence>
<gene>
    <name evidence="2" type="ORF">ABV298_24390</name>
</gene>
<accession>A0AAU8FFS5</accession>
<evidence type="ECO:0000259" key="1">
    <source>
        <dbReference type="Pfam" id="PF18962"/>
    </source>
</evidence>
<dbReference type="EMBL" id="CP159289">
    <property type="protein sequence ID" value="XCH23429.1"/>
    <property type="molecule type" value="Genomic_DNA"/>
</dbReference>
<reference evidence="2" key="1">
    <citation type="submission" date="2024-06" db="EMBL/GenBank/DDBJ databases">
        <title>Sequencing and assembly of the genome of Dyadobacter sp. strain 676, a symbiont of Cyamopsis tetragonoloba.</title>
        <authorList>
            <person name="Guro P."/>
            <person name="Sazanova A."/>
            <person name="Kuznetsova I."/>
            <person name="Belimov A."/>
            <person name="Safronova V."/>
        </authorList>
    </citation>
    <scope>NUCLEOTIDE SEQUENCE</scope>
    <source>
        <strain evidence="2">676</strain>
    </source>
</reference>